<name>A0AAD7B8K6_9AGAR</name>
<feature type="domain" description="CHAT" evidence="1">
    <location>
        <begin position="667"/>
        <end position="950"/>
    </location>
</feature>
<accession>A0AAD7B8K6</accession>
<protein>
    <submittedName>
        <fullName evidence="2">CHAT domain-containing protein</fullName>
    </submittedName>
</protein>
<dbReference type="Gene3D" id="1.25.40.10">
    <property type="entry name" value="Tetratricopeptide repeat domain"/>
    <property type="match status" value="3"/>
</dbReference>
<dbReference type="PANTHER" id="PTHR19959">
    <property type="entry name" value="KINESIN LIGHT CHAIN"/>
    <property type="match status" value="1"/>
</dbReference>
<sequence length="951" mass="104954">MHLTSSSHLNQAAQLNNLARSLLSRFEQLGTLEDLHKSVAMQRQAVGLTSDDNPEKSAWLNNLGGSLLKRFQQLNTIEDLQESVAVREHALRLTPDGHPEKASHLNNLGSSLGTRFEQLSTLGDLHQAVIMREQALGLTPDDHPEKATRLINLGGALLRRFQHLSTIEDLHRSVVLQEQAVDLTADSHSSKASRMHNLGGALLARFKQLGTMEDLHRSVKIHDQAVSITPDSHADKAAQLDDFGGSVLARFQQLNIMEDLQRSVAVREQALGLTPDDHPDKASRLNNLGTSLMRRFEQLSNMEDLHRSVLVREQALGLTPNGHPDRASRLNNLGNSLITRFEQLRIIEDLHQAIDLQEQAVGLTPYTHPETPARLLNLGNSLVIKFHQFHDIMVYRQAEVFYTRAACSTVGPPAVRFNCACNWAYLSTAMGESPMPAYQVALGLLPDLAWLGMSISDRHRNLIEAVDVGRATAEAAIMENQPEQALEWLEQGRSVIWGQLLNLRTPIDLLQDKYPQHAAELLSLSAQLEASGMRSTMESSPSPQLIANQAFQAAQQRQELLTHIRQLSGFERFLLPKTISELSAAAQEGPVVTVNVTPHNFDALVLIPSLDSEVLHIPLGEHKEEIQSAMNASIALESLVGRNIRLNLIKEGQITTEEQFKAMLSGLWVGIVKPVLDGLALNMPTSPENKPHIWWCLNGPLTFLPIHAAGIHDNNQPIGSNISDYVVSSYTPSLAALIEGYRTGRGLKQSLQILAVVQPNAVGQQHIPGTRKEIKHIERIALANEIPVVALNEDMATISRVQEEMKKCQWAHFACHGVQDVNNPTESALLLAGSSHLTLSNIIELALPHADFAFLSACQTATGDRKLREESVHLAAGMLSAGYRSVIATMWTIRDDDAPEVAKDVYEYLLKESSPDSTKAAEALHFAIQKLRKGPNGKSFLNWVPYIHLGV</sequence>
<organism evidence="2 3">
    <name type="scientific">Roridomyces roridus</name>
    <dbReference type="NCBI Taxonomy" id="1738132"/>
    <lineage>
        <taxon>Eukaryota</taxon>
        <taxon>Fungi</taxon>
        <taxon>Dikarya</taxon>
        <taxon>Basidiomycota</taxon>
        <taxon>Agaricomycotina</taxon>
        <taxon>Agaricomycetes</taxon>
        <taxon>Agaricomycetidae</taxon>
        <taxon>Agaricales</taxon>
        <taxon>Marasmiineae</taxon>
        <taxon>Mycenaceae</taxon>
        <taxon>Roridomyces</taxon>
    </lineage>
</organism>
<dbReference type="Pfam" id="PF13374">
    <property type="entry name" value="TPR_10"/>
    <property type="match status" value="4"/>
</dbReference>
<dbReference type="InterPro" id="IPR024983">
    <property type="entry name" value="CHAT_dom"/>
</dbReference>
<evidence type="ECO:0000313" key="2">
    <source>
        <dbReference type="EMBL" id="KAJ7613091.1"/>
    </source>
</evidence>
<evidence type="ECO:0000259" key="1">
    <source>
        <dbReference type="Pfam" id="PF12770"/>
    </source>
</evidence>
<keyword evidence="3" id="KW-1185">Reference proteome</keyword>
<dbReference type="Proteomes" id="UP001221142">
    <property type="component" value="Unassembled WGS sequence"/>
</dbReference>
<gene>
    <name evidence="2" type="ORF">FB45DRAFT_759354</name>
</gene>
<comment type="caution">
    <text evidence="2">The sequence shown here is derived from an EMBL/GenBank/DDBJ whole genome shotgun (WGS) entry which is preliminary data.</text>
</comment>
<dbReference type="EMBL" id="JARKIF010000029">
    <property type="protein sequence ID" value="KAJ7613091.1"/>
    <property type="molecule type" value="Genomic_DNA"/>
</dbReference>
<dbReference type="SUPFAM" id="SSF48452">
    <property type="entry name" value="TPR-like"/>
    <property type="match status" value="1"/>
</dbReference>
<dbReference type="PANTHER" id="PTHR19959:SF119">
    <property type="entry name" value="FUNGAL LIPASE-LIKE DOMAIN-CONTAINING PROTEIN"/>
    <property type="match status" value="1"/>
</dbReference>
<dbReference type="Pfam" id="PF12770">
    <property type="entry name" value="CHAT"/>
    <property type="match status" value="1"/>
</dbReference>
<reference evidence="2" key="1">
    <citation type="submission" date="2023-03" db="EMBL/GenBank/DDBJ databases">
        <title>Massive genome expansion in bonnet fungi (Mycena s.s.) driven by repeated elements and novel gene families across ecological guilds.</title>
        <authorList>
            <consortium name="Lawrence Berkeley National Laboratory"/>
            <person name="Harder C.B."/>
            <person name="Miyauchi S."/>
            <person name="Viragh M."/>
            <person name="Kuo A."/>
            <person name="Thoen E."/>
            <person name="Andreopoulos B."/>
            <person name="Lu D."/>
            <person name="Skrede I."/>
            <person name="Drula E."/>
            <person name="Henrissat B."/>
            <person name="Morin E."/>
            <person name="Kohler A."/>
            <person name="Barry K."/>
            <person name="LaButti K."/>
            <person name="Morin E."/>
            <person name="Salamov A."/>
            <person name="Lipzen A."/>
            <person name="Mereny Z."/>
            <person name="Hegedus B."/>
            <person name="Baldrian P."/>
            <person name="Stursova M."/>
            <person name="Weitz H."/>
            <person name="Taylor A."/>
            <person name="Grigoriev I.V."/>
            <person name="Nagy L.G."/>
            <person name="Martin F."/>
            <person name="Kauserud H."/>
        </authorList>
    </citation>
    <scope>NUCLEOTIDE SEQUENCE</scope>
    <source>
        <strain evidence="2">9284</strain>
    </source>
</reference>
<proteinExistence type="predicted"/>
<dbReference type="AlphaFoldDB" id="A0AAD7B8K6"/>
<evidence type="ECO:0000313" key="3">
    <source>
        <dbReference type="Proteomes" id="UP001221142"/>
    </source>
</evidence>
<dbReference type="InterPro" id="IPR011990">
    <property type="entry name" value="TPR-like_helical_dom_sf"/>
</dbReference>